<feature type="compositionally biased region" description="Polar residues" evidence="1">
    <location>
        <begin position="173"/>
        <end position="184"/>
    </location>
</feature>
<feature type="compositionally biased region" description="Polar residues" evidence="1">
    <location>
        <begin position="135"/>
        <end position="149"/>
    </location>
</feature>
<name>A0A0R3VSS0_TAEAS</name>
<dbReference type="Proteomes" id="UP000282613">
    <property type="component" value="Unassembled WGS sequence"/>
</dbReference>
<dbReference type="WBParaSite" id="TASK_0000022801-mRNA-1">
    <property type="protein sequence ID" value="TASK_0000022801-mRNA-1"/>
    <property type="gene ID" value="TASK_0000022801"/>
</dbReference>
<organism evidence="4">
    <name type="scientific">Taenia asiatica</name>
    <name type="common">Asian tapeworm</name>
    <dbReference type="NCBI Taxonomy" id="60517"/>
    <lineage>
        <taxon>Eukaryota</taxon>
        <taxon>Metazoa</taxon>
        <taxon>Spiralia</taxon>
        <taxon>Lophotrochozoa</taxon>
        <taxon>Platyhelminthes</taxon>
        <taxon>Cestoda</taxon>
        <taxon>Eucestoda</taxon>
        <taxon>Cyclophyllidea</taxon>
        <taxon>Taeniidae</taxon>
        <taxon>Taenia</taxon>
    </lineage>
</organism>
<evidence type="ECO:0000313" key="4">
    <source>
        <dbReference type="WBParaSite" id="TASK_0000022801-mRNA-1"/>
    </source>
</evidence>
<feature type="compositionally biased region" description="Basic residues" evidence="1">
    <location>
        <begin position="220"/>
        <end position="237"/>
    </location>
</feature>
<feature type="region of interest" description="Disordered" evidence="1">
    <location>
        <begin position="220"/>
        <end position="242"/>
    </location>
</feature>
<protein>
    <submittedName>
        <fullName evidence="4">ZM domain-containing protein</fullName>
    </submittedName>
</protein>
<dbReference type="OrthoDB" id="6267136at2759"/>
<dbReference type="EMBL" id="UYRS01000024">
    <property type="protein sequence ID" value="VDK20494.1"/>
    <property type="molecule type" value="Genomic_DNA"/>
</dbReference>
<keyword evidence="3" id="KW-1185">Reference proteome</keyword>
<evidence type="ECO:0000313" key="2">
    <source>
        <dbReference type="EMBL" id="VDK20494.1"/>
    </source>
</evidence>
<reference evidence="4" key="1">
    <citation type="submission" date="2017-02" db="UniProtKB">
        <authorList>
            <consortium name="WormBaseParasite"/>
        </authorList>
    </citation>
    <scope>IDENTIFICATION</scope>
</reference>
<feature type="region of interest" description="Disordered" evidence="1">
    <location>
        <begin position="1"/>
        <end position="72"/>
    </location>
</feature>
<reference evidence="2 3" key="2">
    <citation type="submission" date="2018-11" db="EMBL/GenBank/DDBJ databases">
        <authorList>
            <consortium name="Pathogen Informatics"/>
        </authorList>
    </citation>
    <scope>NUCLEOTIDE SEQUENCE [LARGE SCALE GENOMIC DNA]</scope>
</reference>
<feature type="compositionally biased region" description="Polar residues" evidence="1">
    <location>
        <begin position="31"/>
        <end position="40"/>
    </location>
</feature>
<feature type="compositionally biased region" description="Polar residues" evidence="1">
    <location>
        <begin position="483"/>
        <end position="492"/>
    </location>
</feature>
<evidence type="ECO:0000313" key="3">
    <source>
        <dbReference type="Proteomes" id="UP000282613"/>
    </source>
</evidence>
<gene>
    <name evidence="2" type="ORF">TASK_LOCUS229</name>
</gene>
<feature type="region of interest" description="Disordered" evidence="1">
    <location>
        <begin position="173"/>
        <end position="195"/>
    </location>
</feature>
<dbReference type="AlphaFoldDB" id="A0A0R3VSS0"/>
<sequence>MSGTPTEEPLSPTVALSASSSFRADDILRSKLSTEQNTVPSILHSLPPKVPGEIEPPKLPDENEPSVAMSSNLPQIRPPAFCPLVNLKHITPFEHSEKPLFRARQASEPPPRLDAKAARSPSPPSPTLPSDHQKTVSNARSASSSTYNPLSAYSWDSWAKPVFVKGPGFIDTQAENGFGSENKQSQSSNSYPPAPPPILYYDPFLGQYVSTPAYHTVRRYSQGRHQGSRRQHRRHKSVGYYSTYGTSRSTSCLSTYAPEMGLEQQYPLTEHRIGGGVQYKQPPPPPPQEMTPQRAVQLRQNYRNEDEMRQNKRVHLVSSGTDDTPIQLVDTLSPERQSNNYANIKSDSAKLLESISPVYLPQTVAVSGPAPVPIKSPEDQIRYTSDVVRSLNRQAFKMSQRQSKEGVLSPRDQYLEVVNGSARPKEREKFVFPKSSLNGGEKRPGVMDLVKKYSQFEEDANAPRMRNFKPAMGTPNNDRDSVETSSDASYNESVRRKSYAR</sequence>
<accession>A0A0R3VSS0</accession>
<proteinExistence type="predicted"/>
<evidence type="ECO:0000256" key="1">
    <source>
        <dbReference type="SAM" id="MobiDB-lite"/>
    </source>
</evidence>
<feature type="region of interest" description="Disordered" evidence="1">
    <location>
        <begin position="96"/>
        <end position="149"/>
    </location>
</feature>
<feature type="region of interest" description="Disordered" evidence="1">
    <location>
        <begin position="458"/>
        <end position="501"/>
    </location>
</feature>